<feature type="domain" description="PrcB C-terminal" evidence="1">
    <location>
        <begin position="169"/>
        <end position="225"/>
    </location>
</feature>
<evidence type="ECO:0000313" key="2">
    <source>
        <dbReference type="EMBL" id="OWZ84949.1"/>
    </source>
</evidence>
<accession>A0A226C3B3</accession>
<evidence type="ECO:0000313" key="3">
    <source>
        <dbReference type="Proteomes" id="UP000214588"/>
    </source>
</evidence>
<dbReference type="Proteomes" id="UP000214588">
    <property type="component" value="Unassembled WGS sequence"/>
</dbReference>
<dbReference type="OrthoDB" id="422698at2"/>
<name>A0A226C3B3_9FIRM</name>
<sequence>MKYIIILTILVSGLLLFTGFIVEEDKAEIAFSKELKSIESEVYTFQVNNKTVQTSDSEFQLSVEPFIKDQELYISVFDLVDLINRSIYYDDHIIVKAKNKEFSFDRDTKFIRPSDIFKMLNYSENKSGDQITFSKNDDVSFNKIEKHDLPTIKESGIKTKTQDGNNKLVVITSRGEKSTGGYSTEITQVTTLPYDDKTLLVIAKTEDPDDDKILPQVITYPQDQIIIDSKYQDYNFKLIAI</sequence>
<dbReference type="InterPro" id="IPR025748">
    <property type="entry name" value="PrcB_C_dom"/>
</dbReference>
<keyword evidence="3" id="KW-1185">Reference proteome</keyword>
<dbReference type="EMBL" id="NIQC01000001">
    <property type="protein sequence ID" value="OWZ84949.1"/>
    <property type="molecule type" value="Genomic_DNA"/>
</dbReference>
<dbReference type="Pfam" id="PF14343">
    <property type="entry name" value="PrcB_C"/>
    <property type="match status" value="1"/>
</dbReference>
<proteinExistence type="predicted"/>
<reference evidence="2 3" key="1">
    <citation type="submission" date="2017-06" db="EMBL/GenBank/DDBJ databases">
        <title>Draft Genome Sequence of Natranaerobius trueperi halophilic, alkalithermophilic bacteria from soda lakes.</title>
        <authorList>
            <person name="Zhao B."/>
        </authorList>
    </citation>
    <scope>NUCLEOTIDE SEQUENCE [LARGE SCALE GENOMIC DNA]</scope>
    <source>
        <strain evidence="2 3">DSM 18760</strain>
    </source>
</reference>
<dbReference type="AlphaFoldDB" id="A0A226C3B3"/>
<gene>
    <name evidence="2" type="ORF">CDO51_00655</name>
</gene>
<organism evidence="2 3">
    <name type="scientific">Natranaerobius trueperi</name>
    <dbReference type="NCBI Taxonomy" id="759412"/>
    <lineage>
        <taxon>Bacteria</taxon>
        <taxon>Bacillati</taxon>
        <taxon>Bacillota</taxon>
        <taxon>Clostridia</taxon>
        <taxon>Natranaerobiales</taxon>
        <taxon>Natranaerobiaceae</taxon>
        <taxon>Natranaerobius</taxon>
    </lineage>
</organism>
<comment type="caution">
    <text evidence="2">The sequence shown here is derived from an EMBL/GenBank/DDBJ whole genome shotgun (WGS) entry which is preliminary data.</text>
</comment>
<evidence type="ECO:0000259" key="1">
    <source>
        <dbReference type="Pfam" id="PF14343"/>
    </source>
</evidence>
<protein>
    <recommendedName>
        <fullName evidence="1">PrcB C-terminal domain-containing protein</fullName>
    </recommendedName>
</protein>
<dbReference type="RefSeq" id="WP_089022373.1">
    <property type="nucleotide sequence ID" value="NZ_NIQC01000001.1"/>
</dbReference>